<dbReference type="InterPro" id="IPR004839">
    <property type="entry name" value="Aminotransferase_I/II_large"/>
</dbReference>
<dbReference type="Pfam" id="PF00155">
    <property type="entry name" value="Aminotran_1_2"/>
    <property type="match status" value="1"/>
</dbReference>
<dbReference type="EMBL" id="CAEMXZ010000078">
    <property type="protein sequence ID" value="CAB4323858.1"/>
    <property type="molecule type" value="Genomic_DNA"/>
</dbReference>
<keyword evidence="3" id="KW-0663">Pyridoxal phosphate</keyword>
<evidence type="ECO:0000256" key="1">
    <source>
        <dbReference type="ARBA" id="ARBA00001933"/>
    </source>
</evidence>
<evidence type="ECO:0000313" key="5">
    <source>
        <dbReference type="EMBL" id="CAB4323858.1"/>
    </source>
</evidence>
<dbReference type="SUPFAM" id="SSF53383">
    <property type="entry name" value="PLP-dependent transferases"/>
    <property type="match status" value="1"/>
</dbReference>
<evidence type="ECO:0000256" key="2">
    <source>
        <dbReference type="ARBA" id="ARBA00022679"/>
    </source>
</evidence>
<sequence length="389" mass="40299">MTNPGAWSRWAAERIDAIHGADQWRAPRNFDAAGPTGVLTTSQQKVVSFASNDYLGLSQHPVVRDAAVDAIGRWGAGSGASRLVVGSRPVHHELELALADWRDTEAAVVFPTGFAANLGVLSTFAGPGVHVFSDSLNHASIVDGCRLARANGATIHILEHLDLEALDAGLCAAGGSGDRCIVVTDVAFSMDGDVADVPALIEICARHDALLVLDEAHSVLQDIPVVPTDPATGAPIATVVQVGTLSKTLGALGGFVAGPRTFIDLLVNRARSYIFTTAVSPADAAAALAAVGILNSPEGEQLRTRLRSLVDTILPGHPTPIIPIILGEERRAVAASQSLLDQGLLVPAIRPPSVPAGSSRLRVALSAIHTDEQITDLAAALARLPGGTP</sequence>
<comment type="cofactor">
    <cofactor evidence="1">
        <name>pyridoxal 5'-phosphate</name>
        <dbReference type="ChEBI" id="CHEBI:597326"/>
    </cofactor>
</comment>
<reference evidence="5" key="1">
    <citation type="submission" date="2020-05" db="EMBL/GenBank/DDBJ databases">
        <authorList>
            <person name="Chiriac C."/>
            <person name="Salcher M."/>
            <person name="Ghai R."/>
            <person name="Kavagutti S V."/>
        </authorList>
    </citation>
    <scope>NUCLEOTIDE SEQUENCE</scope>
</reference>
<accession>A0A6J5YJM8</accession>
<dbReference type="Gene3D" id="3.40.640.10">
    <property type="entry name" value="Type I PLP-dependent aspartate aminotransferase-like (Major domain)"/>
    <property type="match status" value="1"/>
</dbReference>
<evidence type="ECO:0000256" key="3">
    <source>
        <dbReference type="ARBA" id="ARBA00022898"/>
    </source>
</evidence>
<dbReference type="InterPro" id="IPR015424">
    <property type="entry name" value="PyrdxlP-dep_Trfase"/>
</dbReference>
<keyword evidence="2" id="KW-0808">Transferase</keyword>
<dbReference type="Gene3D" id="3.90.1150.10">
    <property type="entry name" value="Aspartate Aminotransferase, domain 1"/>
    <property type="match status" value="1"/>
</dbReference>
<organism evidence="5">
    <name type="scientific">freshwater metagenome</name>
    <dbReference type="NCBI Taxonomy" id="449393"/>
    <lineage>
        <taxon>unclassified sequences</taxon>
        <taxon>metagenomes</taxon>
        <taxon>ecological metagenomes</taxon>
    </lineage>
</organism>
<gene>
    <name evidence="5" type="ORF">UFOPK1392_01620</name>
    <name evidence="6" type="ORF">UFOPK3733_02223</name>
</gene>
<dbReference type="AlphaFoldDB" id="A0A6J5YJM8"/>
<protein>
    <submittedName>
        <fullName evidence="5">Unannotated protein</fullName>
    </submittedName>
</protein>
<dbReference type="InterPro" id="IPR015422">
    <property type="entry name" value="PyrdxlP-dep_Trfase_small"/>
</dbReference>
<dbReference type="GO" id="GO:0030170">
    <property type="term" value="F:pyridoxal phosphate binding"/>
    <property type="evidence" value="ECO:0007669"/>
    <property type="project" value="InterPro"/>
</dbReference>
<dbReference type="GO" id="GO:0009102">
    <property type="term" value="P:biotin biosynthetic process"/>
    <property type="evidence" value="ECO:0007669"/>
    <property type="project" value="TreeGrafter"/>
</dbReference>
<dbReference type="PANTHER" id="PTHR13693:SF100">
    <property type="entry name" value="8-AMINO-7-OXONONANOATE SYNTHASE"/>
    <property type="match status" value="1"/>
</dbReference>
<dbReference type="GO" id="GO:0008710">
    <property type="term" value="F:8-amino-7-oxononanoate synthase activity"/>
    <property type="evidence" value="ECO:0007669"/>
    <property type="project" value="TreeGrafter"/>
</dbReference>
<evidence type="ECO:0000259" key="4">
    <source>
        <dbReference type="Pfam" id="PF00155"/>
    </source>
</evidence>
<proteinExistence type="predicted"/>
<feature type="domain" description="Aminotransferase class I/classII large" evidence="4">
    <location>
        <begin position="45"/>
        <end position="381"/>
    </location>
</feature>
<dbReference type="PANTHER" id="PTHR13693">
    <property type="entry name" value="CLASS II AMINOTRANSFERASE/8-AMINO-7-OXONONANOATE SYNTHASE"/>
    <property type="match status" value="1"/>
</dbReference>
<evidence type="ECO:0000313" key="6">
    <source>
        <dbReference type="EMBL" id="CAB4956996.1"/>
    </source>
</evidence>
<dbReference type="InterPro" id="IPR050087">
    <property type="entry name" value="AON_synthase_class-II"/>
</dbReference>
<name>A0A6J5YJM8_9ZZZZ</name>
<dbReference type="EMBL" id="CAFBNC010000180">
    <property type="protein sequence ID" value="CAB4956996.1"/>
    <property type="molecule type" value="Genomic_DNA"/>
</dbReference>
<dbReference type="InterPro" id="IPR015421">
    <property type="entry name" value="PyrdxlP-dep_Trfase_major"/>
</dbReference>